<dbReference type="OrthoDB" id="2426083at2759"/>
<keyword evidence="2" id="KW-1185">Reference proteome</keyword>
<gene>
    <name evidence="1" type="ORF">THASP1DRAFT_25265</name>
</gene>
<reference evidence="2" key="1">
    <citation type="journal article" date="2018" name="Nat. Microbiol.">
        <title>Leveraging single-cell genomics to expand the fungal tree of life.</title>
        <authorList>
            <person name="Ahrendt S.R."/>
            <person name="Quandt C.A."/>
            <person name="Ciobanu D."/>
            <person name="Clum A."/>
            <person name="Salamov A."/>
            <person name="Andreopoulos B."/>
            <person name="Cheng J.F."/>
            <person name="Woyke T."/>
            <person name="Pelin A."/>
            <person name="Henrissat B."/>
            <person name="Reynolds N.K."/>
            <person name="Benny G.L."/>
            <person name="Smith M.E."/>
            <person name="James T.Y."/>
            <person name="Grigoriev I.V."/>
        </authorList>
    </citation>
    <scope>NUCLEOTIDE SEQUENCE [LARGE SCALE GENOMIC DNA]</scope>
    <source>
        <strain evidence="2">RSA 1356</strain>
    </source>
</reference>
<protein>
    <submittedName>
        <fullName evidence="1">Uncharacterized protein</fullName>
    </submittedName>
</protein>
<dbReference type="STRING" id="78915.A0A4P9XMC1"/>
<evidence type="ECO:0000313" key="2">
    <source>
        <dbReference type="Proteomes" id="UP000271241"/>
    </source>
</evidence>
<dbReference type="EMBL" id="KZ992890">
    <property type="protein sequence ID" value="RKP06400.1"/>
    <property type="molecule type" value="Genomic_DNA"/>
</dbReference>
<sequence>MQRPFGMLAMQSLVNYTKLGGDCAFDGRHLPDSDFAVPFQRLAWDEPFRYLGILFKRGRVAIDEQRSRILAAVKQSVESWRDRNLSRRGRVLLLNTFALSRLWFAAHAVPFDRDTLRQLNAATRQFLWKGRRSRVSLERVTQSRAKGGLGLLPAGLQSQCLLAKWFGRVYGQDAPGWCALGRAQLQRHLVAAGLSPHALLAPEKRKGVNRLPEPWRSRVKA</sequence>
<evidence type="ECO:0000313" key="1">
    <source>
        <dbReference type="EMBL" id="RKP06400.1"/>
    </source>
</evidence>
<name>A0A4P9XMC1_9FUNG</name>
<organism evidence="1 2">
    <name type="scientific">Thamnocephalis sphaerospora</name>
    <dbReference type="NCBI Taxonomy" id="78915"/>
    <lineage>
        <taxon>Eukaryota</taxon>
        <taxon>Fungi</taxon>
        <taxon>Fungi incertae sedis</taxon>
        <taxon>Zoopagomycota</taxon>
        <taxon>Zoopagomycotina</taxon>
        <taxon>Zoopagomycetes</taxon>
        <taxon>Zoopagales</taxon>
        <taxon>Sigmoideomycetaceae</taxon>
        <taxon>Thamnocephalis</taxon>
    </lineage>
</organism>
<accession>A0A4P9XMC1</accession>
<proteinExistence type="predicted"/>
<feature type="non-terminal residue" evidence="1">
    <location>
        <position position="221"/>
    </location>
</feature>
<dbReference type="Proteomes" id="UP000271241">
    <property type="component" value="Unassembled WGS sequence"/>
</dbReference>
<dbReference type="AlphaFoldDB" id="A0A4P9XMC1"/>